<keyword evidence="5" id="KW-1185">Reference proteome</keyword>
<dbReference type="SUPFAM" id="SSF53901">
    <property type="entry name" value="Thiolase-like"/>
    <property type="match status" value="1"/>
</dbReference>
<dbReference type="InterPro" id="IPR020841">
    <property type="entry name" value="PKS_Beta-ketoAc_synthase_dom"/>
</dbReference>
<dbReference type="InterPro" id="IPR016039">
    <property type="entry name" value="Thiolase-like"/>
</dbReference>
<dbReference type="PANTHER" id="PTHR43775">
    <property type="entry name" value="FATTY ACID SYNTHASE"/>
    <property type="match status" value="1"/>
</dbReference>
<name>A0ABS1NS80_9ACTN</name>
<feature type="non-terminal residue" evidence="4">
    <location>
        <position position="146"/>
    </location>
</feature>
<sequence length="146" mass="15074">EAQALLATYGQDRSEGRPLWLGSVKSNIGHTQAAAGVAGVMKMVLALRNGLLPRTLHVDEPSPHVDWSAGAVELLTESVAWPESGGPRRAGVSSFGISGTNAHVILEQAPVKVEESVGGVVPPVVVPWVVSGRSEAGLRGQAEGLA</sequence>
<dbReference type="RefSeq" id="WP_201883522.1">
    <property type="nucleotide sequence ID" value="NZ_JAERRF010000200.1"/>
</dbReference>
<dbReference type="InterPro" id="IPR014031">
    <property type="entry name" value="Ketoacyl_synth_C"/>
</dbReference>
<protein>
    <recommendedName>
        <fullName evidence="3">Ketosynthase family 3 (KS3) domain-containing protein</fullName>
    </recommendedName>
</protein>
<evidence type="ECO:0000256" key="1">
    <source>
        <dbReference type="ARBA" id="ARBA00022679"/>
    </source>
</evidence>
<dbReference type="SMART" id="SM00825">
    <property type="entry name" value="PKS_KS"/>
    <property type="match status" value="1"/>
</dbReference>
<evidence type="ECO:0000313" key="4">
    <source>
        <dbReference type="EMBL" id="MBL1102966.1"/>
    </source>
</evidence>
<feature type="domain" description="Ketosynthase family 3 (KS3)" evidence="3">
    <location>
        <begin position="1"/>
        <end position="108"/>
    </location>
</feature>
<gene>
    <name evidence="4" type="ORF">JK363_41665</name>
</gene>
<dbReference type="InterPro" id="IPR050091">
    <property type="entry name" value="PKS_NRPS_Biosynth_Enz"/>
</dbReference>
<dbReference type="Pfam" id="PF02801">
    <property type="entry name" value="Ketoacyl-synt_C"/>
    <property type="match status" value="1"/>
</dbReference>
<dbReference type="Pfam" id="PF16197">
    <property type="entry name" value="KAsynt_C_assoc"/>
    <property type="match status" value="1"/>
</dbReference>
<dbReference type="InterPro" id="IPR032821">
    <property type="entry name" value="PKS_assoc"/>
</dbReference>
<dbReference type="PROSITE" id="PS52004">
    <property type="entry name" value="KS3_2"/>
    <property type="match status" value="1"/>
</dbReference>
<organism evidence="4 5">
    <name type="scientific">Streptomyces coffeae</name>
    <dbReference type="NCBI Taxonomy" id="621382"/>
    <lineage>
        <taxon>Bacteria</taxon>
        <taxon>Bacillati</taxon>
        <taxon>Actinomycetota</taxon>
        <taxon>Actinomycetes</taxon>
        <taxon>Kitasatosporales</taxon>
        <taxon>Streptomycetaceae</taxon>
        <taxon>Streptomyces</taxon>
    </lineage>
</organism>
<evidence type="ECO:0000313" key="5">
    <source>
        <dbReference type="Proteomes" id="UP000634229"/>
    </source>
</evidence>
<keyword evidence="1" id="KW-0808">Transferase</keyword>
<accession>A0ABS1NS80</accession>
<dbReference type="Proteomes" id="UP000634229">
    <property type="component" value="Unassembled WGS sequence"/>
</dbReference>
<feature type="non-terminal residue" evidence="4">
    <location>
        <position position="1"/>
    </location>
</feature>
<keyword evidence="2" id="KW-0511">Multifunctional enzyme</keyword>
<evidence type="ECO:0000256" key="2">
    <source>
        <dbReference type="ARBA" id="ARBA00023268"/>
    </source>
</evidence>
<dbReference type="Gene3D" id="3.30.70.3290">
    <property type="match status" value="1"/>
</dbReference>
<dbReference type="EMBL" id="JAERRF010000200">
    <property type="protein sequence ID" value="MBL1102966.1"/>
    <property type="molecule type" value="Genomic_DNA"/>
</dbReference>
<evidence type="ECO:0000259" key="3">
    <source>
        <dbReference type="PROSITE" id="PS52004"/>
    </source>
</evidence>
<reference evidence="4 5" key="1">
    <citation type="submission" date="2021-01" db="EMBL/GenBank/DDBJ databases">
        <title>WGS of actinomycetes isolated from Thailand.</title>
        <authorList>
            <person name="Thawai C."/>
        </authorList>
    </citation>
    <scope>NUCLEOTIDE SEQUENCE [LARGE SCALE GENOMIC DNA]</scope>
    <source>
        <strain evidence="4 5">CA1R205</strain>
    </source>
</reference>
<dbReference type="CDD" id="cd00833">
    <property type="entry name" value="PKS"/>
    <property type="match status" value="1"/>
</dbReference>
<proteinExistence type="predicted"/>
<dbReference type="Gene3D" id="3.40.47.10">
    <property type="match status" value="1"/>
</dbReference>
<comment type="caution">
    <text evidence="4">The sequence shown here is derived from an EMBL/GenBank/DDBJ whole genome shotgun (WGS) entry which is preliminary data.</text>
</comment>
<dbReference type="PANTHER" id="PTHR43775:SF51">
    <property type="entry name" value="INACTIVE PHENOLPHTHIOCEROL SYNTHESIS POLYKETIDE SYNTHASE TYPE I PKS1-RELATED"/>
    <property type="match status" value="1"/>
</dbReference>